<evidence type="ECO:0000313" key="1">
    <source>
        <dbReference type="EMBL" id="GGP01989.1"/>
    </source>
</evidence>
<keyword evidence="2" id="KW-1185">Reference proteome</keyword>
<reference evidence="1" key="1">
    <citation type="journal article" date="2014" name="Int. J. Syst. Evol. Microbiol.">
        <title>Complete genome sequence of Corynebacterium casei LMG S-19264T (=DSM 44701T), isolated from a smear-ripened cheese.</title>
        <authorList>
            <consortium name="US DOE Joint Genome Institute (JGI-PGF)"/>
            <person name="Walter F."/>
            <person name="Albersmeier A."/>
            <person name="Kalinowski J."/>
            <person name="Ruckert C."/>
        </authorList>
    </citation>
    <scope>NUCLEOTIDE SEQUENCE</scope>
    <source>
        <strain evidence="1">CGMCC 4.7430</strain>
    </source>
</reference>
<organism evidence="1 2">
    <name type="scientific">Nonomuraea glycinis</name>
    <dbReference type="NCBI Taxonomy" id="2047744"/>
    <lineage>
        <taxon>Bacteria</taxon>
        <taxon>Bacillati</taxon>
        <taxon>Actinomycetota</taxon>
        <taxon>Actinomycetes</taxon>
        <taxon>Streptosporangiales</taxon>
        <taxon>Streptosporangiaceae</taxon>
        <taxon>Nonomuraea</taxon>
    </lineage>
</organism>
<evidence type="ECO:0008006" key="3">
    <source>
        <dbReference type="Google" id="ProtNLM"/>
    </source>
</evidence>
<dbReference type="PANTHER" id="PTHR42782:SF2">
    <property type="entry name" value="3-OXOACYL-[ACYL-CARRIER-PROTEIN] SYNTHASE-LIKE PROTEIN"/>
    <property type="match status" value="1"/>
</dbReference>
<name>A0A917ZZJ5_9ACTN</name>
<dbReference type="InterPro" id="IPR009078">
    <property type="entry name" value="Ferritin-like_SF"/>
</dbReference>
<reference evidence="1" key="2">
    <citation type="submission" date="2020-09" db="EMBL/GenBank/DDBJ databases">
        <authorList>
            <person name="Sun Q."/>
            <person name="Zhou Y."/>
        </authorList>
    </citation>
    <scope>NUCLEOTIDE SEQUENCE</scope>
    <source>
        <strain evidence="1">CGMCC 4.7430</strain>
    </source>
</reference>
<gene>
    <name evidence="1" type="ORF">GCM10012278_07430</name>
</gene>
<dbReference type="Pfam" id="PF04305">
    <property type="entry name" value="DUF455"/>
    <property type="match status" value="1"/>
</dbReference>
<dbReference type="Proteomes" id="UP000660745">
    <property type="component" value="Unassembled WGS sequence"/>
</dbReference>
<dbReference type="PANTHER" id="PTHR42782">
    <property type="entry name" value="SI:CH73-314G15.3"/>
    <property type="match status" value="1"/>
</dbReference>
<dbReference type="SUPFAM" id="SSF47240">
    <property type="entry name" value="Ferritin-like"/>
    <property type="match status" value="1"/>
</dbReference>
<dbReference type="EMBL" id="BMNK01000001">
    <property type="protein sequence ID" value="GGP01989.1"/>
    <property type="molecule type" value="Genomic_DNA"/>
</dbReference>
<sequence>MTEKTPPDVAESRRSMQILRYACVRLLEISAGVLVRIADSQTKVALSRDVWSLAQAADHIGRRLPGLRSSAEAMTPVAGYAEFTNGLIRISDPTEQYDLLVSQAFPELRDVVCLRQARHDQLADEASVSCLKSVAEQLDKLTLPTGGAASGGRGELARGIECLDRDEQIPPPLSALESIPRRPGREAGLTEGTSRASGLVRHLHDMIFGIEICAAEICAALIAHHPEAPWGLRYDMAKQVRDEGRHFELIANRISELGGQIGDHPIKFDVWDKFTLGRTLPERINIEQRMGEGIGLDGGMVIYRALKKMGDERTALLFDYINADEVTHVGNGNRWLRELLGSDEAVAALDAETRRLLATANWPTASPMPLNVEDRILAGFTEAELAELRPDA</sequence>
<protein>
    <recommendedName>
        <fullName evidence="3">Ferritin-like domain-containing protein</fullName>
    </recommendedName>
</protein>
<dbReference type="InterPro" id="IPR007402">
    <property type="entry name" value="DUF455"/>
</dbReference>
<accession>A0A917ZZJ5</accession>
<comment type="caution">
    <text evidence="1">The sequence shown here is derived from an EMBL/GenBank/DDBJ whole genome shotgun (WGS) entry which is preliminary data.</text>
</comment>
<dbReference type="AlphaFoldDB" id="A0A917ZZJ5"/>
<dbReference type="CDD" id="cd00657">
    <property type="entry name" value="Ferritin_like"/>
    <property type="match status" value="1"/>
</dbReference>
<proteinExistence type="predicted"/>
<evidence type="ECO:0000313" key="2">
    <source>
        <dbReference type="Proteomes" id="UP000660745"/>
    </source>
</evidence>